<evidence type="ECO:0000259" key="2">
    <source>
        <dbReference type="Pfam" id="PF00551"/>
    </source>
</evidence>
<dbReference type="OrthoDB" id="9802815at2"/>
<name>A0A078KE20_9GAMM</name>
<sequence length="250" mass="27713">MIFSLRLALAGTTNFAAKTFNALLSTDHVIVFVYTQPDRPSVRGIRILKNPVKKFAYDNKIIVYQPYKLIPTESSYNMINANIDILVVTAYCGIIPKELINIPKLGAINVHASLLPRGRGAAPIQRTIEAIDNISCITITGIDTGNILLSRVISISEYTNGGELHDFLSIISGEALIDVLNIIGKCSALLLSTPQKFKNSDAVLDFNNDAKYIAAFNHLPVALSILDNKLVRIWYIKKYPGHYYNLHNIL</sequence>
<gene>
    <name evidence="3" type="primary">fmt</name>
    <name evidence="3" type="ORF">CEM_166</name>
</gene>
<proteinExistence type="predicted"/>
<evidence type="ECO:0000256" key="1">
    <source>
        <dbReference type="ARBA" id="ARBA00012261"/>
    </source>
</evidence>
<keyword evidence="4" id="KW-1185">Reference proteome</keyword>
<keyword evidence="3" id="KW-0808">Transferase</keyword>
<dbReference type="InterPro" id="IPR041711">
    <property type="entry name" value="Met-tRNA-FMT_N"/>
</dbReference>
<dbReference type="GO" id="GO:0005829">
    <property type="term" value="C:cytosol"/>
    <property type="evidence" value="ECO:0007669"/>
    <property type="project" value="TreeGrafter"/>
</dbReference>
<dbReference type="CDD" id="cd08646">
    <property type="entry name" value="FMT_core_Met-tRNA-FMT_N"/>
    <property type="match status" value="1"/>
</dbReference>
<dbReference type="Pfam" id="PF00551">
    <property type="entry name" value="Formyl_trans_N"/>
    <property type="match status" value="1"/>
</dbReference>
<dbReference type="PANTHER" id="PTHR11138">
    <property type="entry name" value="METHIONYL-TRNA FORMYLTRANSFERASE"/>
    <property type="match status" value="1"/>
</dbReference>
<organism evidence="3 4">
    <name type="scientific">Candidatus Johnevansia muelleri</name>
    <dbReference type="NCBI Taxonomy" id="1495769"/>
    <lineage>
        <taxon>Bacteria</taxon>
        <taxon>Pseudomonadati</taxon>
        <taxon>Pseudomonadota</taxon>
        <taxon>Gammaproteobacteria</taxon>
        <taxon>Candidatus Johnevansiales</taxon>
        <taxon>Candidatus Johnevansiaceae</taxon>
        <taxon>Candidatus Johnevansia</taxon>
    </lineage>
</organism>
<dbReference type="PATRIC" id="fig|1495769.3.peg.155"/>
<dbReference type="SUPFAM" id="SSF53328">
    <property type="entry name" value="Formyltransferase"/>
    <property type="match status" value="1"/>
</dbReference>
<dbReference type="Proteomes" id="UP000032420">
    <property type="component" value="Chromosome I"/>
</dbReference>
<feature type="domain" description="Formyl transferase N-terminal" evidence="2">
    <location>
        <begin position="10"/>
        <end position="178"/>
    </location>
</feature>
<dbReference type="PANTHER" id="PTHR11138:SF5">
    <property type="entry name" value="METHIONYL-TRNA FORMYLTRANSFERASE, MITOCHONDRIAL"/>
    <property type="match status" value="1"/>
</dbReference>
<evidence type="ECO:0000313" key="4">
    <source>
        <dbReference type="Proteomes" id="UP000032420"/>
    </source>
</evidence>
<dbReference type="STRING" id="1495769.CEM_166"/>
<dbReference type="GO" id="GO:0004479">
    <property type="term" value="F:methionyl-tRNA formyltransferase activity"/>
    <property type="evidence" value="ECO:0007669"/>
    <property type="project" value="UniProtKB-EC"/>
</dbReference>
<dbReference type="HOGENOM" id="CLU_033347_1_2_6"/>
<protein>
    <recommendedName>
        <fullName evidence="1">methionyl-tRNA formyltransferase</fullName>
        <ecNumber evidence="1">2.1.2.9</ecNumber>
    </recommendedName>
</protein>
<accession>A0A078KE20</accession>
<dbReference type="InterPro" id="IPR036477">
    <property type="entry name" value="Formyl_transf_N_sf"/>
</dbReference>
<dbReference type="InterPro" id="IPR002376">
    <property type="entry name" value="Formyl_transf_N"/>
</dbReference>
<reference evidence="4" key="1">
    <citation type="submission" date="2014-07" db="EMBL/GenBank/DDBJ databases">
        <authorList>
            <person name="Santos-Garcia D."/>
        </authorList>
    </citation>
    <scope>NUCLEOTIDE SEQUENCE [LARGE SCALE GENOMIC DNA]</scope>
</reference>
<dbReference type="AlphaFoldDB" id="A0A078KE20"/>
<evidence type="ECO:0000313" key="3">
    <source>
        <dbReference type="EMBL" id="CDZ16433.1"/>
    </source>
</evidence>
<dbReference type="EMBL" id="LM655252">
    <property type="protein sequence ID" value="CDZ16433.1"/>
    <property type="molecule type" value="Genomic_DNA"/>
</dbReference>
<dbReference type="Gene3D" id="3.40.50.12230">
    <property type="match status" value="1"/>
</dbReference>
<dbReference type="KEGG" id="eme:CEM_166"/>
<dbReference type="EC" id="2.1.2.9" evidence="1"/>